<dbReference type="InterPro" id="IPR053941">
    <property type="entry name" value="Csm6_HEPN"/>
</dbReference>
<dbReference type="Proteomes" id="UP000712157">
    <property type="component" value="Unassembled WGS sequence"/>
</dbReference>
<protein>
    <recommendedName>
        <fullName evidence="5">CRISPR-associated protein Csm6</fullName>
    </recommendedName>
</protein>
<feature type="domain" description="Csm6 HEPN" evidence="1">
    <location>
        <begin position="259"/>
        <end position="441"/>
    </location>
</feature>
<evidence type="ECO:0000313" key="4">
    <source>
        <dbReference type="Proteomes" id="UP000712157"/>
    </source>
</evidence>
<evidence type="ECO:0008006" key="5">
    <source>
        <dbReference type="Google" id="ProtNLM"/>
    </source>
</evidence>
<dbReference type="Pfam" id="PF09659">
    <property type="entry name" value="Cas_Csm6_HEPN"/>
    <property type="match status" value="1"/>
</dbReference>
<gene>
    <name evidence="3" type="ORF">KTH89_02750</name>
</gene>
<evidence type="ECO:0000259" key="2">
    <source>
        <dbReference type="Pfam" id="PF22208"/>
    </source>
</evidence>
<dbReference type="AlphaFoldDB" id="A0A949NFP9"/>
<evidence type="ECO:0000313" key="3">
    <source>
        <dbReference type="EMBL" id="MBU9735438.1"/>
    </source>
</evidence>
<dbReference type="NCBIfam" id="TIGR02672">
    <property type="entry name" value="cas_csm6"/>
    <property type="match status" value="1"/>
</dbReference>
<reference evidence="3" key="1">
    <citation type="submission" date="2021-06" db="EMBL/GenBank/DDBJ databases">
        <title>Description of novel taxa of the family Lachnospiraceae.</title>
        <authorList>
            <person name="Chaplin A.V."/>
            <person name="Sokolova S.R."/>
            <person name="Pikina A.P."/>
            <person name="Korzhanova M."/>
            <person name="Belova V."/>
            <person name="Korostin D."/>
            <person name="Efimov B.A."/>
        </authorList>
    </citation>
    <scope>NUCLEOTIDE SEQUENCE</scope>
    <source>
        <strain evidence="3">ASD5720</strain>
    </source>
</reference>
<dbReference type="InterPro" id="IPR013489">
    <property type="entry name" value="CRISPR-assoc_prot_Csm6"/>
</dbReference>
<evidence type="ECO:0000259" key="1">
    <source>
        <dbReference type="Pfam" id="PF09659"/>
    </source>
</evidence>
<accession>A0A949NFP9</accession>
<sequence length="454" mass="52415">MKKNILFSAVSGTDPISKNSDGPLLHICRKYRPTEIYLYLSKEMLELHRRDDRYCLSLNKLGEKLGCTFTIEVIERPELDNPHVFDIFYKEFRSILNNIWEKHEGEDFDFLLNVSSGTPAMEAALQTLAAFGENKYIPIQVTSPAKGGNFPKEDFIIEKVWATNKDNEEKYCDRSVVSENLNLVEEIRYGIIRRHLKVYDYIAANTVANTCNHLSDVILAMLEASEDRFRLDLDKVEALQKQYDFNFMPTTDARYQMNIEYLLTLDIKRKRKEYVDFIRGVTPINLDLLEIYLSNILNINIKDYCETFASGKVCITQRKLKKTEKGRDVLEKLEGGFKKGAAKGYNDRLPYSSEHLRILIESYGNDRNVFAMVAELRTVEIKVRNLAAHVIICLTEDKIKKECGKSPDDIMNILWGLARKAGIIQNEDIQSSYRNMNDQIIQEIYSGNKNVSFS</sequence>
<comment type="caution">
    <text evidence="3">The sequence shown here is derived from an EMBL/GenBank/DDBJ whole genome shotgun (WGS) entry which is preliminary data.</text>
</comment>
<feature type="domain" description="Csm6 CARF" evidence="2">
    <location>
        <begin position="72"/>
        <end position="174"/>
    </location>
</feature>
<keyword evidence="4" id="KW-1185">Reference proteome</keyword>
<proteinExistence type="predicted"/>
<dbReference type="InterPro" id="IPR053955">
    <property type="entry name" value="Csm6_CARF"/>
</dbReference>
<name>A0A949NFP9_9FIRM</name>
<organism evidence="3 4">
    <name type="scientific">Diplocloster agilis</name>
    <dbReference type="NCBI Taxonomy" id="2850323"/>
    <lineage>
        <taxon>Bacteria</taxon>
        <taxon>Bacillati</taxon>
        <taxon>Bacillota</taxon>
        <taxon>Clostridia</taxon>
        <taxon>Lachnospirales</taxon>
        <taxon>Lachnospiraceae</taxon>
        <taxon>Diplocloster</taxon>
    </lineage>
</organism>
<dbReference type="Pfam" id="PF22208">
    <property type="entry name" value="Cas_Csm6_CARF"/>
    <property type="match status" value="1"/>
</dbReference>
<dbReference type="EMBL" id="JAHQCW010000003">
    <property type="protein sequence ID" value="MBU9735438.1"/>
    <property type="molecule type" value="Genomic_DNA"/>
</dbReference>
<dbReference type="RefSeq" id="WP_238720535.1">
    <property type="nucleotide sequence ID" value="NZ_JAHQCW010000003.1"/>
</dbReference>